<dbReference type="InterPro" id="IPR027417">
    <property type="entry name" value="P-loop_NTPase"/>
</dbReference>
<evidence type="ECO:0000256" key="2">
    <source>
        <dbReference type="ARBA" id="ARBA00022801"/>
    </source>
</evidence>
<sequence length="871" mass="96343">MRGEERLAWDLRNHKCLCRNPNEHLYVSDSGSGNSVSSDVDALDLPVAECLDSILAAASKSIPVVLKAPPGAGKTTLVPLALLQRKIVDDGEILLIQPRRLAARGAASRLAHLDHSELGSRIGYHVRFDRCTSKQTRLIVMTTGMLLRRLSKDPLLENVGCVILDEFHERSLEIDSALGMLHRIRTTLRPELKLIVMSATLATEPVAEFLGDAVSVHSEGRAFPVDIVHSPHLSKQPIDSQIIETLPAALDRTAGHVLIFLPGVGEIRRTHRMIAASGMAADCTLHDLYGEMKAADQDAVLSASKKRKIILATNVAETSVTIPGVTAVIDSGLARVMRFNPAVGLPVLRLEPISQASADQRAGRAGRTEAGVCFRLWPLAAHRSRRLHDSPEIERADFSSAALMLAGWGERDALDFPWLTPPSLETVDRAKRLLVSLGAIDDNGGLLPVGQRMLRLPLHPRIARFLVAADDFGVVSDATLIAALLSERSPFRSQSLSLFDQIEKLKRYLDGDARIEIDRGAAKQIQRVAKQIRRIMGSAENSPQHSGANQALQRCLLAAYPDRVARRRSHDSDRGVMVGGRGVQLANAALAHEAGTPSKYFVCIDVDDRGTEAMVRIAVPIELEWLDTSQVRTIDEPFYDPAKQVVIARRRQYFHDLVLSESPIECQPSPHVATVLADVARDDVESLLSDKNQAALAFLQRVRFLHSQMPDLEIPKLDDAAVHSVLEQLCQSMTSLAQLRRAAWLDHFKGIFDYAQLQQIERHAPERITVPSGNTVRVEYAEGKPPAIHVKLQELFGWTDTPRIAGGKVPLQLHLLGPNRRPQQITDDLNSFWKTTYPVVRKELRRRYPKHFWPEDALTAKATHNGLKPRD</sequence>
<evidence type="ECO:0000259" key="5">
    <source>
        <dbReference type="PROSITE" id="PS51192"/>
    </source>
</evidence>
<dbReference type="Gene3D" id="1.20.120.1080">
    <property type="match status" value="1"/>
</dbReference>
<keyword evidence="2" id="KW-0378">Hydrolase</keyword>
<dbReference type="SMART" id="SM00490">
    <property type="entry name" value="HELICc"/>
    <property type="match status" value="1"/>
</dbReference>
<comment type="caution">
    <text evidence="7">The sequence shown here is derived from an EMBL/GenBank/DDBJ whole genome shotgun (WGS) entry which is preliminary data.</text>
</comment>
<accession>A0ABP8MMS3</accession>
<dbReference type="SMART" id="SM00487">
    <property type="entry name" value="DEXDc"/>
    <property type="match status" value="1"/>
</dbReference>
<dbReference type="InterPro" id="IPR010225">
    <property type="entry name" value="HrpB"/>
</dbReference>
<evidence type="ECO:0000256" key="1">
    <source>
        <dbReference type="ARBA" id="ARBA00022741"/>
    </source>
</evidence>
<dbReference type="Proteomes" id="UP001500840">
    <property type="component" value="Unassembled WGS sequence"/>
</dbReference>
<keyword evidence="1" id="KW-0547">Nucleotide-binding</keyword>
<dbReference type="PANTHER" id="PTHR43519">
    <property type="entry name" value="ATP-DEPENDENT RNA HELICASE HRPB"/>
    <property type="match status" value="1"/>
</dbReference>
<dbReference type="InterPro" id="IPR049614">
    <property type="entry name" value="HrpB_DEXH"/>
</dbReference>
<reference evidence="8" key="1">
    <citation type="journal article" date="2019" name="Int. J. Syst. Evol. Microbiol.">
        <title>The Global Catalogue of Microorganisms (GCM) 10K type strain sequencing project: providing services to taxonomists for standard genome sequencing and annotation.</title>
        <authorList>
            <consortium name="The Broad Institute Genomics Platform"/>
            <consortium name="The Broad Institute Genome Sequencing Center for Infectious Disease"/>
            <person name="Wu L."/>
            <person name="Ma J."/>
        </authorList>
    </citation>
    <scope>NUCLEOTIDE SEQUENCE [LARGE SCALE GENOMIC DNA]</scope>
    <source>
        <strain evidence="8">JCM 17759</strain>
    </source>
</reference>
<dbReference type="CDD" id="cd18791">
    <property type="entry name" value="SF2_C_RHA"/>
    <property type="match status" value="1"/>
</dbReference>
<dbReference type="EMBL" id="BAABGA010000029">
    <property type="protein sequence ID" value="GAA4453005.1"/>
    <property type="molecule type" value="Genomic_DNA"/>
</dbReference>
<dbReference type="Pfam" id="PF00270">
    <property type="entry name" value="DEAD"/>
    <property type="match status" value="1"/>
</dbReference>
<dbReference type="PROSITE" id="PS51192">
    <property type="entry name" value="HELICASE_ATP_BIND_1"/>
    <property type="match status" value="1"/>
</dbReference>
<dbReference type="CDD" id="cd17990">
    <property type="entry name" value="DEXHc_HrpB"/>
    <property type="match status" value="1"/>
</dbReference>
<keyword evidence="3 7" id="KW-0347">Helicase</keyword>
<dbReference type="SUPFAM" id="SSF52540">
    <property type="entry name" value="P-loop containing nucleoside triphosphate hydrolases"/>
    <property type="match status" value="1"/>
</dbReference>
<protein>
    <submittedName>
        <fullName evidence="7">ATP-dependent helicase HrpB</fullName>
    </submittedName>
</protein>
<name>A0ABP8MMS3_9BACT</name>
<dbReference type="PIRSF" id="PIRSF005496">
    <property type="entry name" value="ATP_hel_hrpB"/>
    <property type="match status" value="1"/>
</dbReference>
<evidence type="ECO:0000256" key="4">
    <source>
        <dbReference type="ARBA" id="ARBA00022840"/>
    </source>
</evidence>
<evidence type="ECO:0000313" key="7">
    <source>
        <dbReference type="EMBL" id="GAA4453005.1"/>
    </source>
</evidence>
<dbReference type="Gene3D" id="3.40.50.300">
    <property type="entry name" value="P-loop containing nucleotide triphosphate hydrolases"/>
    <property type="match status" value="2"/>
</dbReference>
<keyword evidence="4" id="KW-0067">ATP-binding</keyword>
<dbReference type="Pfam" id="PF04408">
    <property type="entry name" value="WHD_HA2"/>
    <property type="match status" value="1"/>
</dbReference>
<dbReference type="GO" id="GO:0004386">
    <property type="term" value="F:helicase activity"/>
    <property type="evidence" value="ECO:0007669"/>
    <property type="project" value="UniProtKB-KW"/>
</dbReference>
<feature type="domain" description="Helicase ATP-binding" evidence="5">
    <location>
        <begin position="55"/>
        <end position="219"/>
    </location>
</feature>
<dbReference type="NCBIfam" id="TIGR01970">
    <property type="entry name" value="DEAH_box_HrpB"/>
    <property type="match status" value="1"/>
</dbReference>
<dbReference type="Pfam" id="PF08482">
    <property type="entry name" value="HrpB_C"/>
    <property type="match status" value="1"/>
</dbReference>
<dbReference type="InterPro" id="IPR011545">
    <property type="entry name" value="DEAD/DEAH_box_helicase_dom"/>
</dbReference>
<gene>
    <name evidence="7" type="primary">hrpB</name>
    <name evidence="7" type="ORF">GCM10023156_23270</name>
</gene>
<dbReference type="Pfam" id="PF21010">
    <property type="entry name" value="HA2_C"/>
    <property type="match status" value="1"/>
</dbReference>
<dbReference type="InterPro" id="IPR014001">
    <property type="entry name" value="Helicase_ATP-bd"/>
</dbReference>
<evidence type="ECO:0000313" key="8">
    <source>
        <dbReference type="Proteomes" id="UP001500840"/>
    </source>
</evidence>
<dbReference type="InterPro" id="IPR013689">
    <property type="entry name" value="RNA_helicase_ATP-dep_HrpB_C"/>
</dbReference>
<evidence type="ECO:0000256" key="3">
    <source>
        <dbReference type="ARBA" id="ARBA00022806"/>
    </source>
</evidence>
<feature type="domain" description="Helicase C-terminal" evidence="6">
    <location>
        <begin position="245"/>
        <end position="409"/>
    </location>
</feature>
<dbReference type="SMART" id="SM00847">
    <property type="entry name" value="HA2"/>
    <property type="match status" value="1"/>
</dbReference>
<dbReference type="InterPro" id="IPR007502">
    <property type="entry name" value="Helicase-assoc_dom"/>
</dbReference>
<proteinExistence type="predicted"/>
<keyword evidence="8" id="KW-1185">Reference proteome</keyword>
<organism evidence="7 8">
    <name type="scientific">Novipirellula rosea</name>
    <dbReference type="NCBI Taxonomy" id="1031540"/>
    <lineage>
        <taxon>Bacteria</taxon>
        <taxon>Pseudomonadati</taxon>
        <taxon>Planctomycetota</taxon>
        <taxon>Planctomycetia</taxon>
        <taxon>Pirellulales</taxon>
        <taxon>Pirellulaceae</taxon>
        <taxon>Novipirellula</taxon>
    </lineage>
</organism>
<dbReference type="Pfam" id="PF00271">
    <property type="entry name" value="Helicase_C"/>
    <property type="match status" value="1"/>
</dbReference>
<dbReference type="PANTHER" id="PTHR43519:SF1">
    <property type="entry name" value="ATP-DEPENDENT RNA HELICASE HRPB"/>
    <property type="match status" value="1"/>
</dbReference>
<dbReference type="InterPro" id="IPR001650">
    <property type="entry name" value="Helicase_C-like"/>
</dbReference>
<dbReference type="InterPro" id="IPR048333">
    <property type="entry name" value="HA2_WH"/>
</dbReference>
<dbReference type="PROSITE" id="PS51194">
    <property type="entry name" value="HELICASE_CTER"/>
    <property type="match status" value="1"/>
</dbReference>
<evidence type="ECO:0000259" key="6">
    <source>
        <dbReference type="PROSITE" id="PS51194"/>
    </source>
</evidence>